<dbReference type="GO" id="GO:0005921">
    <property type="term" value="C:gap junction"/>
    <property type="evidence" value="ECO:0007669"/>
    <property type="project" value="UniProtKB-SubCell"/>
</dbReference>
<evidence type="ECO:0000256" key="9">
    <source>
        <dbReference type="ARBA" id="ARBA00023065"/>
    </source>
</evidence>
<keyword evidence="3 12" id="KW-0813">Transport</keyword>
<evidence type="ECO:0000256" key="6">
    <source>
        <dbReference type="ARBA" id="ARBA00022868"/>
    </source>
</evidence>
<evidence type="ECO:0000256" key="7">
    <source>
        <dbReference type="ARBA" id="ARBA00022949"/>
    </source>
</evidence>
<dbReference type="GO" id="GO:0034220">
    <property type="term" value="P:monoatomic ion transmembrane transport"/>
    <property type="evidence" value="ECO:0007669"/>
    <property type="project" value="UniProtKB-KW"/>
</dbReference>
<evidence type="ECO:0000256" key="4">
    <source>
        <dbReference type="ARBA" id="ARBA00022475"/>
    </source>
</evidence>
<dbReference type="AlphaFoldDB" id="A0A6G1SDC3"/>
<comment type="caution">
    <text evidence="12">Lacks conserved residue(s) required for the propagation of feature annotation.</text>
</comment>
<dbReference type="GO" id="GO:0005886">
    <property type="term" value="C:plasma membrane"/>
    <property type="evidence" value="ECO:0007669"/>
    <property type="project" value="UniProtKB-SubCell"/>
</dbReference>
<dbReference type="Pfam" id="PF00876">
    <property type="entry name" value="Innexin"/>
    <property type="match status" value="1"/>
</dbReference>
<keyword evidence="10 12" id="KW-0472">Membrane</keyword>
<dbReference type="PRINTS" id="PR01262">
    <property type="entry name" value="INNEXIN"/>
</dbReference>
<comment type="function">
    <text evidence="12">Structural component of the gap junctions.</text>
</comment>
<dbReference type="PROSITE" id="PS51013">
    <property type="entry name" value="PANNEXIN"/>
    <property type="match status" value="1"/>
</dbReference>
<proteinExistence type="inferred from homology"/>
<reference evidence="15" key="1">
    <citation type="submission" date="2018-10" db="EMBL/GenBank/DDBJ databases">
        <title>Transcriptome assembly of Aceria tosichella (Wheat curl mite) Type 2.</title>
        <authorList>
            <person name="Scully E.D."/>
            <person name="Geib S.M."/>
            <person name="Palmer N.A."/>
            <person name="Gupta A.K."/>
            <person name="Sarath G."/>
            <person name="Tatineni S."/>
        </authorList>
    </citation>
    <scope>NUCLEOTIDE SEQUENCE</scope>
    <source>
        <strain evidence="15">LincolnNE</strain>
    </source>
</reference>
<dbReference type="EMBL" id="GGYP01002134">
    <property type="protein sequence ID" value="MDE46905.1"/>
    <property type="molecule type" value="Transcribed_RNA"/>
</dbReference>
<organism evidence="15">
    <name type="scientific">Aceria tosichella</name>
    <name type="common">wheat curl mite</name>
    <dbReference type="NCBI Taxonomy" id="561515"/>
    <lineage>
        <taxon>Eukaryota</taxon>
        <taxon>Metazoa</taxon>
        <taxon>Ecdysozoa</taxon>
        <taxon>Arthropoda</taxon>
        <taxon>Chelicerata</taxon>
        <taxon>Arachnida</taxon>
        <taxon>Acari</taxon>
        <taxon>Acariformes</taxon>
        <taxon>Trombidiformes</taxon>
        <taxon>Prostigmata</taxon>
        <taxon>Eupodina</taxon>
        <taxon>Eriophyoidea</taxon>
        <taxon>Eriophyidae</taxon>
        <taxon>Eriophyinae</taxon>
        <taxon>Aceriini</taxon>
        <taxon>Aceria</taxon>
    </lineage>
</organism>
<evidence type="ECO:0000256" key="12">
    <source>
        <dbReference type="RuleBase" id="RU010713"/>
    </source>
</evidence>
<evidence type="ECO:0000256" key="3">
    <source>
        <dbReference type="ARBA" id="ARBA00022448"/>
    </source>
</evidence>
<dbReference type="InterPro" id="IPR000990">
    <property type="entry name" value="Innexin"/>
</dbReference>
<feature type="compositionally biased region" description="Acidic residues" evidence="13">
    <location>
        <begin position="392"/>
        <end position="402"/>
    </location>
</feature>
<keyword evidence="8 12" id="KW-1133">Transmembrane helix</keyword>
<dbReference type="PANTHER" id="PTHR11893:SF41">
    <property type="entry name" value="INNEXIN INX2"/>
    <property type="match status" value="1"/>
</dbReference>
<evidence type="ECO:0000256" key="5">
    <source>
        <dbReference type="ARBA" id="ARBA00022692"/>
    </source>
</evidence>
<evidence type="ECO:0000256" key="13">
    <source>
        <dbReference type="SAM" id="MobiDB-lite"/>
    </source>
</evidence>
<sequence>MDIFTKFKTAIKIREVLVDNNVFQLHYRVTAILLVSCAALVASKQHFGDPIDCITRDDIPNKIMDTYCWIHATFTLPSACNKTVGIEVPHPCVDKFSHNGEQRIYHKYYQWVYFVLFFQAAFFYAPHFFWKTCEAKLLRNLTDELRDPLFLEEEKRDKALNVVKYLVRHKNMHQKYYYLFTLFELCNFLNVVGQIYVVDAFLGGTFTTYGLDVINYAQLEQDDRVDPMVKVFPRMTKCTFHRFGSSGDVQTHDALCILPLNIINEKIYIIMWFWFVFLAGVTGIWLIFRAFTFMKPGLRYRVLRRRASLTSRSCLARVVEESKPGDWFLLCMMCKNMDAQWFRFIIKNYSDRLAAAMADKKGRNPSSNGSGKFRGNRRAPQHLDTGRRPMLDDEDDDDDDLSDLERGSFGPGDSGEGHSGGGSASGRGGPRQSFDGVAVEAPPQLNRTSKA</sequence>
<keyword evidence="5 12" id="KW-0812">Transmembrane</keyword>
<evidence type="ECO:0000313" key="15">
    <source>
        <dbReference type="EMBL" id="MDE48221.1"/>
    </source>
</evidence>
<feature type="transmembrane region" description="Helical" evidence="12">
    <location>
        <begin position="111"/>
        <end position="130"/>
    </location>
</feature>
<comment type="subcellular location">
    <subcellularLocation>
        <location evidence="1">Cell junction</location>
        <location evidence="1">Gap junction</location>
    </subcellularLocation>
    <subcellularLocation>
        <location evidence="2 12">Cell membrane</location>
        <topology evidence="2 12">Multi-pass membrane protein</topology>
    </subcellularLocation>
</comment>
<dbReference type="GO" id="GO:0007602">
    <property type="term" value="P:phototransduction"/>
    <property type="evidence" value="ECO:0007669"/>
    <property type="project" value="TreeGrafter"/>
</dbReference>
<keyword evidence="7" id="KW-0965">Cell junction</keyword>
<evidence type="ECO:0000256" key="10">
    <source>
        <dbReference type="ARBA" id="ARBA00023136"/>
    </source>
</evidence>
<protein>
    <recommendedName>
        <fullName evidence="12">Innexin</fullName>
    </recommendedName>
</protein>
<feature type="transmembrane region" description="Helical" evidence="12">
    <location>
        <begin position="176"/>
        <end position="197"/>
    </location>
</feature>
<comment type="similarity">
    <text evidence="12">Belongs to the pannexin family.</text>
</comment>
<dbReference type="PANTHER" id="PTHR11893">
    <property type="entry name" value="INNEXIN"/>
    <property type="match status" value="1"/>
</dbReference>
<keyword evidence="11 12" id="KW-0407">Ion channel</keyword>
<keyword evidence="9 12" id="KW-0406">Ion transport</keyword>
<feature type="region of interest" description="Disordered" evidence="13">
    <location>
        <begin position="358"/>
        <end position="451"/>
    </location>
</feature>
<keyword evidence="4" id="KW-1003">Cell membrane</keyword>
<evidence type="ECO:0000256" key="1">
    <source>
        <dbReference type="ARBA" id="ARBA00004610"/>
    </source>
</evidence>
<feature type="compositionally biased region" description="Gly residues" evidence="13">
    <location>
        <begin position="409"/>
        <end position="429"/>
    </location>
</feature>
<evidence type="ECO:0000256" key="8">
    <source>
        <dbReference type="ARBA" id="ARBA00022989"/>
    </source>
</evidence>
<name>A0A6G1SDC3_9ACAR</name>
<evidence type="ECO:0000313" key="14">
    <source>
        <dbReference type="EMBL" id="MDE46905.1"/>
    </source>
</evidence>
<gene>
    <name evidence="15" type="primary">inx2_3</name>
    <name evidence="12" type="synonym">inx</name>
    <name evidence="14" type="synonym">inx2_4</name>
    <name evidence="15" type="ORF">g.18871</name>
    <name evidence="14" type="ORF">g.18872</name>
</gene>
<evidence type="ECO:0000256" key="11">
    <source>
        <dbReference type="ARBA" id="ARBA00023303"/>
    </source>
</evidence>
<dbReference type="EMBL" id="GGYP01003450">
    <property type="protein sequence ID" value="MDE48221.1"/>
    <property type="molecule type" value="Transcribed_RNA"/>
</dbReference>
<feature type="transmembrane region" description="Helical" evidence="12">
    <location>
        <begin position="267"/>
        <end position="291"/>
    </location>
</feature>
<evidence type="ECO:0000256" key="2">
    <source>
        <dbReference type="ARBA" id="ARBA00004651"/>
    </source>
</evidence>
<dbReference type="GO" id="GO:0005243">
    <property type="term" value="F:gap junction channel activity"/>
    <property type="evidence" value="ECO:0007669"/>
    <property type="project" value="TreeGrafter"/>
</dbReference>
<accession>A0A6G1SDC3</accession>
<keyword evidence="6" id="KW-0303">Gap junction</keyword>